<dbReference type="Pfam" id="PF03732">
    <property type="entry name" value="Retrotrans_gag"/>
    <property type="match status" value="1"/>
</dbReference>
<dbReference type="SUPFAM" id="SSF53098">
    <property type="entry name" value="Ribonuclease H-like"/>
    <property type="match status" value="1"/>
</dbReference>
<dbReference type="InterPro" id="IPR036397">
    <property type="entry name" value="RNaseH_sf"/>
</dbReference>
<dbReference type="PANTHER" id="PTHR35046">
    <property type="entry name" value="ZINC KNUCKLE (CCHC-TYPE) FAMILY PROTEIN"/>
    <property type="match status" value="1"/>
</dbReference>
<dbReference type="Gene3D" id="3.10.10.10">
    <property type="entry name" value="HIV Type 1 Reverse Transcriptase, subunit A, domain 1"/>
    <property type="match status" value="1"/>
</dbReference>
<gene>
    <name evidence="2" type="ORF">E5676_scaffold455G007030</name>
</gene>
<dbReference type="GO" id="GO:0015074">
    <property type="term" value="P:DNA integration"/>
    <property type="evidence" value="ECO:0007669"/>
    <property type="project" value="InterPro"/>
</dbReference>
<keyword evidence="2" id="KW-0808">Transferase</keyword>
<evidence type="ECO:0000313" key="3">
    <source>
        <dbReference type="Proteomes" id="UP000321947"/>
    </source>
</evidence>
<dbReference type="InterPro" id="IPR043502">
    <property type="entry name" value="DNA/RNA_pol_sf"/>
</dbReference>
<dbReference type="EMBL" id="SSTD01000141">
    <property type="protein sequence ID" value="TYK31395.1"/>
    <property type="molecule type" value="Genomic_DNA"/>
</dbReference>
<dbReference type="Gene3D" id="3.30.420.10">
    <property type="entry name" value="Ribonuclease H-like superfamily/Ribonuclease H"/>
    <property type="match status" value="1"/>
</dbReference>
<feature type="domain" description="Integrase catalytic" evidence="1">
    <location>
        <begin position="313"/>
        <end position="452"/>
    </location>
</feature>
<accession>A0A5D3E7W2</accession>
<dbReference type="InterPro" id="IPR005162">
    <property type="entry name" value="Retrotrans_gag_dom"/>
</dbReference>
<sequence>MKKLMKARFLPPNYEQILYNQYQNCRQGTRTIADYIEEFHRLGARTNLVENEQHLIARFIGGLRKTLAILEEDKDLIEEQEGKIKMKRSLSLMKEKDSLVYLLHLKMTTPTNKGIVFSRPVALFKVSFQASGSSPPNLPHYRMSPREYEILHQHIEELLKKGHIQRSISPYAIPALLTPKKDGSWRMCVDSRAINKITIKYHFLIPRINDLLDQLGGALYLFSAEIIAFNHLPKLYENDENFGEIWSNRPNHIRKGDHHLMEGFLFKGDQLCIPHTSLRRFYWPQVRRYTNNLMKRCAICQRAKGTSTNAGLYTPLPIPKNICKDLSIDYVVGLPKTQRGFDLVMVVVDRFSKMSHFLACKKTTDAVYIATLLFIEIVRLHGIPKTIVSNRYTKFLSHFWKTLWKKFDTTPKFSTTAHPQIDGQTEVTNQSLGNLIRCLSGTHPKQWDIILV</sequence>
<dbReference type="AlphaFoldDB" id="A0A5D3E7W2"/>
<organism evidence="2 3">
    <name type="scientific">Cucumis melo var. makuwa</name>
    <name type="common">Oriental melon</name>
    <dbReference type="NCBI Taxonomy" id="1194695"/>
    <lineage>
        <taxon>Eukaryota</taxon>
        <taxon>Viridiplantae</taxon>
        <taxon>Streptophyta</taxon>
        <taxon>Embryophyta</taxon>
        <taxon>Tracheophyta</taxon>
        <taxon>Spermatophyta</taxon>
        <taxon>Magnoliopsida</taxon>
        <taxon>eudicotyledons</taxon>
        <taxon>Gunneridae</taxon>
        <taxon>Pentapetalae</taxon>
        <taxon>rosids</taxon>
        <taxon>fabids</taxon>
        <taxon>Cucurbitales</taxon>
        <taxon>Cucurbitaceae</taxon>
        <taxon>Benincaseae</taxon>
        <taxon>Cucumis</taxon>
    </lineage>
</organism>
<dbReference type="InterPro" id="IPR012337">
    <property type="entry name" value="RNaseH-like_sf"/>
</dbReference>
<protein>
    <submittedName>
        <fullName evidence="2">Serine/threonine-protein kinase TIO-like</fullName>
    </submittedName>
</protein>
<name>A0A5D3E7W2_CUCMM</name>
<evidence type="ECO:0000313" key="2">
    <source>
        <dbReference type="EMBL" id="TYK31395.1"/>
    </source>
</evidence>
<reference evidence="2 3" key="1">
    <citation type="submission" date="2019-08" db="EMBL/GenBank/DDBJ databases">
        <title>Draft genome sequences of two oriental melons (Cucumis melo L. var makuwa).</title>
        <authorList>
            <person name="Kwon S.-Y."/>
        </authorList>
    </citation>
    <scope>NUCLEOTIDE SEQUENCE [LARGE SCALE GENOMIC DNA]</scope>
    <source>
        <strain evidence="3">cv. Chang Bougi</strain>
        <tissue evidence="2">Leaf</tissue>
    </source>
</reference>
<evidence type="ECO:0000259" key="1">
    <source>
        <dbReference type="PROSITE" id="PS50994"/>
    </source>
</evidence>
<proteinExistence type="predicted"/>
<dbReference type="GO" id="GO:0003676">
    <property type="term" value="F:nucleic acid binding"/>
    <property type="evidence" value="ECO:0007669"/>
    <property type="project" value="InterPro"/>
</dbReference>
<comment type="caution">
    <text evidence="2">The sequence shown here is derived from an EMBL/GenBank/DDBJ whole genome shotgun (WGS) entry which is preliminary data.</text>
</comment>
<dbReference type="GO" id="GO:0016301">
    <property type="term" value="F:kinase activity"/>
    <property type="evidence" value="ECO:0007669"/>
    <property type="project" value="UniProtKB-KW"/>
</dbReference>
<dbReference type="PANTHER" id="PTHR35046:SF26">
    <property type="entry name" value="RNA-DIRECTED DNA POLYMERASE"/>
    <property type="match status" value="1"/>
</dbReference>
<dbReference type="InterPro" id="IPR001584">
    <property type="entry name" value="Integrase_cat-core"/>
</dbReference>
<dbReference type="SUPFAM" id="SSF56672">
    <property type="entry name" value="DNA/RNA polymerases"/>
    <property type="match status" value="1"/>
</dbReference>
<keyword evidence="2" id="KW-0418">Kinase</keyword>
<dbReference type="PROSITE" id="PS50994">
    <property type="entry name" value="INTEGRASE"/>
    <property type="match status" value="1"/>
</dbReference>
<dbReference type="Proteomes" id="UP000321947">
    <property type="component" value="Unassembled WGS sequence"/>
</dbReference>